<dbReference type="SUPFAM" id="SSF54695">
    <property type="entry name" value="POZ domain"/>
    <property type="match status" value="1"/>
</dbReference>
<dbReference type="InterPro" id="IPR006652">
    <property type="entry name" value="Kelch_1"/>
</dbReference>
<dbReference type="AlphaFoldDB" id="L8H4F7"/>
<organism evidence="4 5">
    <name type="scientific">Acanthamoeba castellanii (strain ATCC 30010 / Neff)</name>
    <dbReference type="NCBI Taxonomy" id="1257118"/>
    <lineage>
        <taxon>Eukaryota</taxon>
        <taxon>Amoebozoa</taxon>
        <taxon>Discosea</taxon>
        <taxon>Longamoebia</taxon>
        <taxon>Centramoebida</taxon>
        <taxon>Acanthamoebidae</taxon>
        <taxon>Acanthamoeba</taxon>
    </lineage>
</organism>
<dbReference type="Gene3D" id="2.120.10.80">
    <property type="entry name" value="Kelch-type beta propeller"/>
    <property type="match status" value="2"/>
</dbReference>
<evidence type="ECO:0000256" key="2">
    <source>
        <dbReference type="ARBA" id="ARBA00022737"/>
    </source>
</evidence>
<evidence type="ECO:0000313" key="4">
    <source>
        <dbReference type="EMBL" id="ELR20060.1"/>
    </source>
</evidence>
<dbReference type="Proteomes" id="UP000011083">
    <property type="component" value="Unassembled WGS sequence"/>
</dbReference>
<dbReference type="PANTHER" id="PTHR46093:SF18">
    <property type="entry name" value="FIBRONECTIN TYPE-III DOMAIN-CONTAINING PROTEIN"/>
    <property type="match status" value="1"/>
</dbReference>
<protein>
    <submittedName>
        <fullName evidence="4">Leucinezipper-like transcription regulator</fullName>
    </submittedName>
</protein>
<keyword evidence="2" id="KW-0677">Repeat</keyword>
<dbReference type="Pfam" id="PF00651">
    <property type="entry name" value="BTB"/>
    <property type="match status" value="1"/>
</dbReference>
<evidence type="ECO:0000259" key="3">
    <source>
        <dbReference type="PROSITE" id="PS50097"/>
    </source>
</evidence>
<accession>L8H4F7</accession>
<proteinExistence type="predicted"/>
<dbReference type="STRING" id="1257118.L8H4F7"/>
<evidence type="ECO:0000313" key="5">
    <source>
        <dbReference type="Proteomes" id="UP000011083"/>
    </source>
</evidence>
<dbReference type="SMART" id="SM00225">
    <property type="entry name" value="BTB"/>
    <property type="match status" value="1"/>
</dbReference>
<dbReference type="PROSITE" id="PS50097">
    <property type="entry name" value="BTB"/>
    <property type="match status" value="1"/>
</dbReference>
<dbReference type="EMBL" id="KB007926">
    <property type="protein sequence ID" value="ELR20060.1"/>
    <property type="molecule type" value="Genomic_DNA"/>
</dbReference>
<dbReference type="VEuPathDB" id="AmoebaDB:ACA1_114270"/>
<dbReference type="KEGG" id="acan:ACA1_114270"/>
<dbReference type="SUPFAM" id="SSF117281">
    <property type="entry name" value="Kelch motif"/>
    <property type="match status" value="2"/>
</dbReference>
<dbReference type="InterPro" id="IPR011333">
    <property type="entry name" value="SKP1/BTB/POZ_sf"/>
</dbReference>
<dbReference type="SMART" id="SM00612">
    <property type="entry name" value="Kelch"/>
    <property type="match status" value="3"/>
</dbReference>
<sequence length="594" mass="66866">MDKEMIYEAEAGKGVEMRRKSSPPVAKEKDCCYSSPDHAPSRTVIKGYVPKVADTTALPHNEGPNGRKWHTATQMKNKLIVLGGEANNKQFMRDILVLDLDNMQWSRSAVALPEPVAGHSAVAVGDSVYYYGGISRQGVYYGTVYRVRCDATGEPTSIEEVPTRFNNNNSNNAAAAAAAAAVPVRPCSREGQTWTLISPTKVLMFGGFGLRNGIRDFFNDTHVLDTETGLWTKLETTGTAPTPRFYHSASLVGTNKLWVHGGWTGYARENDFYVLDLEKLKWKRVVPLNNSKPERDETGEWYDHAWENEQGGEILPRSEHATVVMGKKIIIIGGMGAHFVRDDICIIDTENLTWREVPSECSGEMMPRSGLSASLIDTRIYVIGGHHDFTIHNNVFLLKTERPIERKEVYAQGSFLQDMSFLWENRQFCDLTLVLEGQEVQVHRALLWVRCAYFRSMFSSGMTETKKDRIELAGVPLQYFMYLLEFIYTSQCSPLSTMSECDDDDLDTVKGILVLANEFMMEDLVAQCENKLIDIMDCNNVVPLLELASFYFASTLRSACVNFISNNYDIVSKTMEFDDLPSETKDEVKRLKAL</sequence>
<keyword evidence="5" id="KW-1185">Reference proteome</keyword>
<dbReference type="Gene3D" id="3.30.710.10">
    <property type="entry name" value="Potassium Channel Kv1.1, Chain A"/>
    <property type="match status" value="1"/>
</dbReference>
<dbReference type="GeneID" id="14920901"/>
<dbReference type="OMA" id="PHFRCSS"/>
<dbReference type="InterPro" id="IPR000210">
    <property type="entry name" value="BTB/POZ_dom"/>
</dbReference>
<dbReference type="Pfam" id="PF24681">
    <property type="entry name" value="Kelch_KLHDC2_KLHL20_DRC7"/>
    <property type="match status" value="3"/>
</dbReference>
<gene>
    <name evidence="4" type="ORF">ACA1_114270</name>
</gene>
<reference evidence="4 5" key="1">
    <citation type="journal article" date="2013" name="Genome Biol.">
        <title>Genome of Acanthamoeba castellanii highlights extensive lateral gene transfer and early evolution of tyrosine kinase signaling.</title>
        <authorList>
            <person name="Clarke M."/>
            <person name="Lohan A.J."/>
            <person name="Liu B."/>
            <person name="Lagkouvardos I."/>
            <person name="Roy S."/>
            <person name="Zafar N."/>
            <person name="Bertelli C."/>
            <person name="Schilde C."/>
            <person name="Kianianmomeni A."/>
            <person name="Burglin T.R."/>
            <person name="Frech C."/>
            <person name="Turcotte B."/>
            <person name="Kopec K.O."/>
            <person name="Synnott J.M."/>
            <person name="Choo C."/>
            <person name="Paponov I."/>
            <person name="Finkler A."/>
            <person name="Soon Heng Tan C."/>
            <person name="Hutchins A.P."/>
            <person name="Weinmeier T."/>
            <person name="Rattei T."/>
            <person name="Chu J.S."/>
            <person name="Gimenez G."/>
            <person name="Irimia M."/>
            <person name="Rigden D.J."/>
            <person name="Fitzpatrick D.A."/>
            <person name="Lorenzo-Morales J."/>
            <person name="Bateman A."/>
            <person name="Chiu C.H."/>
            <person name="Tang P."/>
            <person name="Hegemann P."/>
            <person name="Fromm H."/>
            <person name="Raoult D."/>
            <person name="Greub G."/>
            <person name="Miranda-Saavedra D."/>
            <person name="Chen N."/>
            <person name="Nash P."/>
            <person name="Ginger M.L."/>
            <person name="Horn M."/>
            <person name="Schaap P."/>
            <person name="Caler L."/>
            <person name="Loftus B."/>
        </authorList>
    </citation>
    <scope>NUCLEOTIDE SEQUENCE [LARGE SCALE GENOMIC DNA]</scope>
    <source>
        <strain evidence="4 5">Neff</strain>
    </source>
</reference>
<evidence type="ECO:0000256" key="1">
    <source>
        <dbReference type="ARBA" id="ARBA00022441"/>
    </source>
</evidence>
<dbReference type="CDD" id="cd14733">
    <property type="entry name" value="BACK"/>
    <property type="match status" value="1"/>
</dbReference>
<dbReference type="InterPro" id="IPR015915">
    <property type="entry name" value="Kelch-typ_b-propeller"/>
</dbReference>
<keyword evidence="1" id="KW-0880">Kelch repeat</keyword>
<dbReference type="CDD" id="cd18186">
    <property type="entry name" value="BTB_POZ_ZBTB_KLHL-like"/>
    <property type="match status" value="1"/>
</dbReference>
<name>L8H4F7_ACACF</name>
<dbReference type="PANTHER" id="PTHR46093">
    <property type="entry name" value="ACYL-COA-BINDING DOMAIN-CONTAINING PROTEIN 5"/>
    <property type="match status" value="1"/>
</dbReference>
<dbReference type="RefSeq" id="XP_004342170.1">
    <property type="nucleotide sequence ID" value="XM_004342121.1"/>
</dbReference>
<dbReference type="OrthoDB" id="10249567at2759"/>
<feature type="domain" description="BTB" evidence="3">
    <location>
        <begin position="429"/>
        <end position="491"/>
    </location>
</feature>